<dbReference type="Proteomes" id="UP001596099">
    <property type="component" value="Unassembled WGS sequence"/>
</dbReference>
<evidence type="ECO:0000259" key="4">
    <source>
        <dbReference type="Pfam" id="PF15915"/>
    </source>
</evidence>
<keyword evidence="6" id="KW-1185">Reference proteome</keyword>
<dbReference type="SUPFAM" id="SSF88659">
    <property type="entry name" value="Sigma3 and sigma4 domains of RNA polymerase sigma factors"/>
    <property type="match status" value="1"/>
</dbReference>
<organism evidence="5 6">
    <name type="scientific">Halomarina salina</name>
    <dbReference type="NCBI Taxonomy" id="1872699"/>
    <lineage>
        <taxon>Archaea</taxon>
        <taxon>Methanobacteriati</taxon>
        <taxon>Methanobacteriota</taxon>
        <taxon>Stenosarchaea group</taxon>
        <taxon>Halobacteria</taxon>
        <taxon>Halobacteriales</taxon>
        <taxon>Natronomonadaceae</taxon>
        <taxon>Halomarina</taxon>
    </lineage>
</organism>
<evidence type="ECO:0000256" key="1">
    <source>
        <dbReference type="ARBA" id="ARBA00023015"/>
    </source>
</evidence>
<accession>A0ABD5RS45</accession>
<dbReference type="AlphaFoldDB" id="A0ABD5RS45"/>
<evidence type="ECO:0000313" key="5">
    <source>
        <dbReference type="EMBL" id="MFC5973268.1"/>
    </source>
</evidence>
<dbReference type="RefSeq" id="WP_247417601.1">
    <property type="nucleotide sequence ID" value="NZ_JALLGW010000001.1"/>
</dbReference>
<evidence type="ECO:0000313" key="6">
    <source>
        <dbReference type="Proteomes" id="UP001596099"/>
    </source>
</evidence>
<name>A0ABD5RS45_9EURY</name>
<dbReference type="Pfam" id="PF04967">
    <property type="entry name" value="HTH_10"/>
    <property type="match status" value="1"/>
</dbReference>
<sequence>MVTVVDLTLPGDALPLGDVLLEDEDARIKPERMAPISDDVLPFFWISDGSVGNIERALAEESTVESTERLASVDGRHLYAMEWAGDLGVVVESLEATDGVILDGVGEQGRWELRIRFPSHDRLREFADRCRASDVRFDVGGIYNPHVPTAKDVLTPTQWETLNVAYERGYFEVPRQSTLADLSEQFGVTEQAVSQRLRRALNGLVGSVRFDSP</sequence>
<dbReference type="InterPro" id="IPR013324">
    <property type="entry name" value="RNA_pol_sigma_r3/r4-like"/>
</dbReference>
<keyword evidence="2" id="KW-0804">Transcription</keyword>
<feature type="domain" description="HTH bat-type" evidence="3">
    <location>
        <begin position="154"/>
        <end position="204"/>
    </location>
</feature>
<proteinExistence type="predicted"/>
<dbReference type="InterPro" id="IPR031803">
    <property type="entry name" value="BAT_GAF/HTH-assoc"/>
</dbReference>
<reference evidence="5 6" key="1">
    <citation type="journal article" date="2019" name="Int. J. Syst. Evol. Microbiol.">
        <title>The Global Catalogue of Microorganisms (GCM) 10K type strain sequencing project: providing services to taxonomists for standard genome sequencing and annotation.</title>
        <authorList>
            <consortium name="The Broad Institute Genomics Platform"/>
            <consortium name="The Broad Institute Genome Sequencing Center for Infectious Disease"/>
            <person name="Wu L."/>
            <person name="Ma J."/>
        </authorList>
    </citation>
    <scope>NUCLEOTIDE SEQUENCE [LARGE SCALE GENOMIC DNA]</scope>
    <source>
        <strain evidence="5 6">CGMCC 1.12543</strain>
    </source>
</reference>
<protein>
    <submittedName>
        <fullName evidence="5">Helix-turn-helix domain-containing protein</fullName>
    </submittedName>
</protein>
<comment type="caution">
    <text evidence="5">The sequence shown here is derived from an EMBL/GenBank/DDBJ whole genome shotgun (WGS) entry which is preliminary data.</text>
</comment>
<keyword evidence="1" id="KW-0805">Transcription regulation</keyword>
<dbReference type="InterPro" id="IPR007050">
    <property type="entry name" value="HTH_bacterioopsin"/>
</dbReference>
<evidence type="ECO:0000259" key="3">
    <source>
        <dbReference type="Pfam" id="PF04967"/>
    </source>
</evidence>
<dbReference type="Pfam" id="PF15915">
    <property type="entry name" value="BAT"/>
    <property type="match status" value="1"/>
</dbReference>
<evidence type="ECO:0000256" key="2">
    <source>
        <dbReference type="ARBA" id="ARBA00023163"/>
    </source>
</evidence>
<dbReference type="EMBL" id="JBHSQH010000001">
    <property type="protein sequence ID" value="MFC5973268.1"/>
    <property type="molecule type" value="Genomic_DNA"/>
</dbReference>
<gene>
    <name evidence="5" type="ORF">ACFPYI_18210</name>
</gene>
<feature type="domain" description="Bacterioopsin transcriptional activator GAF and HTH associated" evidence="4">
    <location>
        <begin position="6"/>
        <end position="133"/>
    </location>
</feature>
<dbReference type="PANTHER" id="PTHR34236">
    <property type="entry name" value="DIMETHYL SULFOXIDE REDUCTASE TRANSCRIPTIONAL ACTIVATOR"/>
    <property type="match status" value="1"/>
</dbReference>
<dbReference type="PANTHER" id="PTHR34236:SF1">
    <property type="entry name" value="DIMETHYL SULFOXIDE REDUCTASE TRANSCRIPTIONAL ACTIVATOR"/>
    <property type="match status" value="1"/>
</dbReference>